<evidence type="ECO:0000313" key="3">
    <source>
        <dbReference type="Proteomes" id="UP000027195"/>
    </source>
</evidence>
<evidence type="ECO:0000313" key="2">
    <source>
        <dbReference type="EMBL" id="KDQ17654.1"/>
    </source>
</evidence>
<protein>
    <recommendedName>
        <fullName evidence="1">DUF6593 domain-containing protein</fullName>
    </recommendedName>
</protein>
<feature type="domain" description="DUF6593" evidence="1">
    <location>
        <begin position="27"/>
        <end position="164"/>
    </location>
</feature>
<dbReference type="InterPro" id="IPR046528">
    <property type="entry name" value="DUF6593"/>
</dbReference>
<evidence type="ECO:0000259" key="1">
    <source>
        <dbReference type="Pfam" id="PF20236"/>
    </source>
</evidence>
<gene>
    <name evidence="2" type="ORF">BOTBODRAFT_29818</name>
</gene>
<reference evidence="3" key="1">
    <citation type="journal article" date="2014" name="Proc. Natl. Acad. Sci. U.S.A.">
        <title>Extensive sampling of basidiomycete genomes demonstrates inadequacy of the white-rot/brown-rot paradigm for wood decay fungi.</title>
        <authorList>
            <person name="Riley R."/>
            <person name="Salamov A.A."/>
            <person name="Brown D.W."/>
            <person name="Nagy L.G."/>
            <person name="Floudas D."/>
            <person name="Held B.W."/>
            <person name="Levasseur A."/>
            <person name="Lombard V."/>
            <person name="Morin E."/>
            <person name="Otillar R."/>
            <person name="Lindquist E.A."/>
            <person name="Sun H."/>
            <person name="LaButti K.M."/>
            <person name="Schmutz J."/>
            <person name="Jabbour D."/>
            <person name="Luo H."/>
            <person name="Baker S.E."/>
            <person name="Pisabarro A.G."/>
            <person name="Walton J.D."/>
            <person name="Blanchette R.A."/>
            <person name="Henrissat B."/>
            <person name="Martin F."/>
            <person name="Cullen D."/>
            <person name="Hibbett D.S."/>
            <person name="Grigoriev I.V."/>
        </authorList>
    </citation>
    <scope>NUCLEOTIDE SEQUENCE [LARGE SCALE GENOMIC DNA]</scope>
    <source>
        <strain evidence="3">FD-172 SS1</strain>
    </source>
</reference>
<organism evidence="2 3">
    <name type="scientific">Botryobasidium botryosum (strain FD-172 SS1)</name>
    <dbReference type="NCBI Taxonomy" id="930990"/>
    <lineage>
        <taxon>Eukaryota</taxon>
        <taxon>Fungi</taxon>
        <taxon>Dikarya</taxon>
        <taxon>Basidiomycota</taxon>
        <taxon>Agaricomycotina</taxon>
        <taxon>Agaricomycetes</taxon>
        <taxon>Cantharellales</taxon>
        <taxon>Botryobasidiaceae</taxon>
        <taxon>Botryobasidium</taxon>
    </lineage>
</organism>
<dbReference type="HOGENOM" id="CLU_1111229_0_0_1"/>
<accession>A0A067MQ07</accession>
<dbReference type="Pfam" id="PF20236">
    <property type="entry name" value="DUF6593"/>
    <property type="match status" value="1"/>
</dbReference>
<dbReference type="Proteomes" id="UP000027195">
    <property type="component" value="Unassembled WGS sequence"/>
</dbReference>
<dbReference type="EMBL" id="KL198023">
    <property type="protein sequence ID" value="KDQ17654.1"/>
    <property type="molecule type" value="Genomic_DNA"/>
</dbReference>
<dbReference type="AlphaFoldDB" id="A0A067MQ07"/>
<proteinExistence type="predicted"/>
<sequence length="250" mass="28031">MANRPLSSSGLSSHVADSLSLYLSKENMLNTVITGPSMTYEVVTPPKAGLLSKNPTTTITRVDRDESGVETRYIVGEFIWTTVKKTVLRIPDQPGCENWIPKGHFLRKMPGKRRWGKCVPSSKCKVSDTHDRRVRSACTIGVFSSSRLFTGPSGAQYRWKESGMKGLTTVSSFYVICRASRFAPRIIIRISANVTPRQPRPRCAHPRAGCLSPCKARRWEDKNPGSPRCIPGANRYARHRDWCVIRRPLS</sequence>
<keyword evidence="3" id="KW-1185">Reference proteome</keyword>
<dbReference type="InParanoid" id="A0A067MQ07"/>
<name>A0A067MQ07_BOTB1</name>